<dbReference type="InterPro" id="IPR010016">
    <property type="entry name" value="PxpB"/>
</dbReference>
<keyword evidence="2 5" id="KW-0378">Hydrolase</keyword>
<dbReference type="Gene3D" id="2.40.100.10">
    <property type="entry name" value="Cyclophilin-like"/>
    <property type="match status" value="1"/>
</dbReference>
<dbReference type="PANTHER" id="PTHR34698">
    <property type="entry name" value="5-OXOPROLINASE SUBUNIT B"/>
    <property type="match status" value="1"/>
</dbReference>
<dbReference type="PANTHER" id="PTHR34698:SF2">
    <property type="entry name" value="5-OXOPROLINASE SUBUNIT B"/>
    <property type="match status" value="1"/>
</dbReference>
<keyword evidence="3" id="KW-0067">ATP-binding</keyword>
<gene>
    <name evidence="5" type="ordered locus">Mvan_0304</name>
</gene>
<feature type="domain" description="Carboxyltransferase" evidence="4">
    <location>
        <begin position="17"/>
        <end position="211"/>
    </location>
</feature>
<protein>
    <submittedName>
        <fullName evidence="5">Allophanate hydrolase subunit 1</fullName>
    </submittedName>
</protein>
<dbReference type="SUPFAM" id="SSF160467">
    <property type="entry name" value="PH0987 N-terminal domain-like"/>
    <property type="match status" value="1"/>
</dbReference>
<dbReference type="InterPro" id="IPR029000">
    <property type="entry name" value="Cyclophilin-like_dom_sf"/>
</dbReference>
<keyword evidence="1" id="KW-0547">Nucleotide-binding</keyword>
<dbReference type="SMART" id="SM00796">
    <property type="entry name" value="AHS1"/>
    <property type="match status" value="1"/>
</dbReference>
<dbReference type="eggNOG" id="COG2049">
    <property type="taxonomic scope" value="Bacteria"/>
</dbReference>
<evidence type="ECO:0000256" key="1">
    <source>
        <dbReference type="ARBA" id="ARBA00022741"/>
    </source>
</evidence>
<dbReference type="HOGENOM" id="CLU_020207_0_1_11"/>
<dbReference type="AlphaFoldDB" id="A1T1V3"/>
<dbReference type="EMBL" id="CP000511">
    <property type="protein sequence ID" value="ABM11153.1"/>
    <property type="molecule type" value="Genomic_DNA"/>
</dbReference>
<dbReference type="GO" id="GO:0016787">
    <property type="term" value="F:hydrolase activity"/>
    <property type="evidence" value="ECO:0007669"/>
    <property type="project" value="UniProtKB-KW"/>
</dbReference>
<evidence type="ECO:0000313" key="6">
    <source>
        <dbReference type="Proteomes" id="UP000009159"/>
    </source>
</evidence>
<dbReference type="KEGG" id="mva:Mvan_0304"/>
<evidence type="ECO:0000259" key="4">
    <source>
        <dbReference type="SMART" id="SM00796"/>
    </source>
</evidence>
<dbReference type="GO" id="GO:0005524">
    <property type="term" value="F:ATP binding"/>
    <property type="evidence" value="ECO:0007669"/>
    <property type="project" value="UniProtKB-KW"/>
</dbReference>
<evidence type="ECO:0000256" key="3">
    <source>
        <dbReference type="ARBA" id="ARBA00022840"/>
    </source>
</evidence>
<dbReference type="Gene3D" id="3.30.1360.40">
    <property type="match status" value="1"/>
</dbReference>
<accession>A1T1V3</accession>
<organism evidence="5 6">
    <name type="scientific">Mycolicibacterium vanbaalenii (strain DSM 7251 / JCM 13017 / BCRC 16820 / KCTC 9966 / NRRL B-24157 / PYR-1)</name>
    <name type="common">Mycobacterium vanbaalenii</name>
    <dbReference type="NCBI Taxonomy" id="350058"/>
    <lineage>
        <taxon>Bacteria</taxon>
        <taxon>Bacillati</taxon>
        <taxon>Actinomycetota</taxon>
        <taxon>Actinomycetes</taxon>
        <taxon>Mycobacteriales</taxon>
        <taxon>Mycobacteriaceae</taxon>
        <taxon>Mycolicibacterium</taxon>
    </lineage>
</organism>
<dbReference type="Proteomes" id="UP000009159">
    <property type="component" value="Chromosome"/>
</dbReference>
<proteinExistence type="predicted"/>
<dbReference type="SUPFAM" id="SSF50891">
    <property type="entry name" value="Cyclophilin-like"/>
    <property type="match status" value="1"/>
</dbReference>
<evidence type="ECO:0000256" key="2">
    <source>
        <dbReference type="ARBA" id="ARBA00022801"/>
    </source>
</evidence>
<keyword evidence="6" id="KW-1185">Reference proteome</keyword>
<dbReference type="STRING" id="350058.Mvan_0304"/>
<dbReference type="Pfam" id="PF02682">
    <property type="entry name" value="CT_C_D"/>
    <property type="match status" value="1"/>
</dbReference>
<dbReference type="RefSeq" id="WP_011777626.1">
    <property type="nucleotide sequence ID" value="NC_008726.1"/>
</dbReference>
<name>A1T1V3_MYCVP</name>
<reference evidence="5" key="1">
    <citation type="submission" date="2006-12" db="EMBL/GenBank/DDBJ databases">
        <title>Complete sequence of Mycobacterium vanbaalenii PYR-1.</title>
        <authorList>
            <consortium name="US DOE Joint Genome Institute"/>
            <person name="Copeland A."/>
            <person name="Lucas S."/>
            <person name="Lapidus A."/>
            <person name="Barry K."/>
            <person name="Detter J.C."/>
            <person name="Glavina del Rio T."/>
            <person name="Hammon N."/>
            <person name="Israni S."/>
            <person name="Dalin E."/>
            <person name="Tice H."/>
            <person name="Pitluck S."/>
            <person name="Singan V."/>
            <person name="Schmutz J."/>
            <person name="Larimer F."/>
            <person name="Land M."/>
            <person name="Hauser L."/>
            <person name="Kyrpides N."/>
            <person name="Anderson I.J."/>
            <person name="Miller C."/>
            <person name="Richardson P."/>
        </authorList>
    </citation>
    <scope>NUCLEOTIDE SEQUENCE [LARGE SCALE GENOMIC DNA]</scope>
    <source>
        <strain evidence="5">PYR-1</strain>
    </source>
</reference>
<dbReference type="InterPro" id="IPR003833">
    <property type="entry name" value="CT_C_D"/>
</dbReference>
<evidence type="ECO:0000313" key="5">
    <source>
        <dbReference type="EMBL" id="ABM11153.1"/>
    </source>
</evidence>
<sequence>MSVTADAIHTVRTGGVQKILDYGDRALLLEFDGSAEVLAWTDAVRAADLPGVEDVVPAARTVLVKLAGSRYRAPTRQRLAAVRPTAQALAESTAPDTPDAVIDVVYDGEDLDEVARLTGLSRDEVIAAHTGRLWRVGFCGFAPGFAYLVGGDERLAVPRRPEPRTKVPVGSVGLAGEFTGVYPRESPGGWQLIGRTSAVMWDVHRKDPALLTPGMWVRFQAADADARSSSAEVTS</sequence>